<dbReference type="SUPFAM" id="SSF56219">
    <property type="entry name" value="DNase I-like"/>
    <property type="match status" value="1"/>
</dbReference>
<accession>A0A8B8FSH4</accession>
<dbReference type="GO" id="GO:0003824">
    <property type="term" value="F:catalytic activity"/>
    <property type="evidence" value="ECO:0007669"/>
    <property type="project" value="InterPro"/>
</dbReference>
<dbReference type="InterPro" id="IPR005135">
    <property type="entry name" value="Endo/exonuclease/phosphatase"/>
</dbReference>
<dbReference type="Pfam" id="PF03372">
    <property type="entry name" value="Exo_endo_phos"/>
    <property type="match status" value="1"/>
</dbReference>
<gene>
    <name evidence="3" type="primary">LOC112686027</name>
</gene>
<dbReference type="Proteomes" id="UP000694846">
    <property type="component" value="Unplaced"/>
</dbReference>
<sequence length="240" mass="27749">MPRMENVELKDFTTGTWNVRTLYKPGNLTTAILELERYRLDIIAIQEVRWTGEGSLKTGNWTVFHSCGDEHQGGVGFIVNDKILHRVKKFKAVNDRICHMELECRWFNVILINGYAPTEDKEDEIKDIFYVNLENECDRIPTNKVKILLGDFNAKIGQEVEYRPTIGKESLHRTSNDNGTRLVNFATIRNMIISSTTFPHKDIHKETWVSPSGQIKKPNRPCCSGQTFQEMRHGCPEHER</sequence>
<dbReference type="InterPro" id="IPR027124">
    <property type="entry name" value="Swc5/CFDP1/2"/>
</dbReference>
<dbReference type="OrthoDB" id="5828726at2759"/>
<reference evidence="3" key="1">
    <citation type="submission" date="2025-08" db="UniProtKB">
        <authorList>
            <consortium name="RefSeq"/>
        </authorList>
    </citation>
    <scope>IDENTIFICATION</scope>
    <source>
        <tissue evidence="3">Whole body</tissue>
    </source>
</reference>
<organism evidence="2 3">
    <name type="scientific">Sipha flava</name>
    <name type="common">yellow sugarcane aphid</name>
    <dbReference type="NCBI Taxonomy" id="143950"/>
    <lineage>
        <taxon>Eukaryota</taxon>
        <taxon>Metazoa</taxon>
        <taxon>Ecdysozoa</taxon>
        <taxon>Arthropoda</taxon>
        <taxon>Hexapoda</taxon>
        <taxon>Insecta</taxon>
        <taxon>Pterygota</taxon>
        <taxon>Neoptera</taxon>
        <taxon>Paraneoptera</taxon>
        <taxon>Hemiptera</taxon>
        <taxon>Sternorrhyncha</taxon>
        <taxon>Aphidomorpha</taxon>
        <taxon>Aphidoidea</taxon>
        <taxon>Aphididae</taxon>
        <taxon>Sipha</taxon>
    </lineage>
</organism>
<keyword evidence="2" id="KW-1185">Reference proteome</keyword>
<protein>
    <submittedName>
        <fullName evidence="3">Craniofacial development protein 2-like</fullName>
    </submittedName>
</protein>
<feature type="domain" description="Endonuclease/exonuclease/phosphatase" evidence="1">
    <location>
        <begin position="15"/>
        <end position="154"/>
    </location>
</feature>
<dbReference type="RefSeq" id="XP_025413914.1">
    <property type="nucleotide sequence ID" value="XM_025558129.1"/>
</dbReference>
<dbReference type="PANTHER" id="PTHR23227:SF67">
    <property type="entry name" value="CRANIOFACIAL DEVELOPMENT PROTEIN 2-LIKE"/>
    <property type="match status" value="1"/>
</dbReference>
<dbReference type="AlphaFoldDB" id="A0A8B8FSH4"/>
<dbReference type="InterPro" id="IPR036691">
    <property type="entry name" value="Endo/exonu/phosph_ase_sf"/>
</dbReference>
<evidence type="ECO:0000313" key="3">
    <source>
        <dbReference type="RefSeq" id="XP_025413914.1"/>
    </source>
</evidence>
<proteinExistence type="predicted"/>
<dbReference type="PANTHER" id="PTHR23227">
    <property type="entry name" value="BUCENTAUR RELATED"/>
    <property type="match status" value="1"/>
</dbReference>
<dbReference type="Gene3D" id="3.60.10.10">
    <property type="entry name" value="Endonuclease/exonuclease/phosphatase"/>
    <property type="match status" value="1"/>
</dbReference>
<evidence type="ECO:0000313" key="2">
    <source>
        <dbReference type="Proteomes" id="UP000694846"/>
    </source>
</evidence>
<evidence type="ECO:0000259" key="1">
    <source>
        <dbReference type="Pfam" id="PF03372"/>
    </source>
</evidence>
<dbReference type="GeneID" id="112686027"/>
<dbReference type="CDD" id="cd09076">
    <property type="entry name" value="L1-EN"/>
    <property type="match status" value="1"/>
</dbReference>
<name>A0A8B8FSH4_9HEMI</name>